<feature type="transmembrane region" description="Helical" evidence="6">
    <location>
        <begin position="720"/>
        <end position="739"/>
    </location>
</feature>
<gene>
    <name evidence="9" type="ORF">SAMN05660236_5328</name>
</gene>
<feature type="domain" description="MacB-like periplasmic core" evidence="8">
    <location>
        <begin position="427"/>
        <end position="589"/>
    </location>
</feature>
<feature type="transmembrane region" description="Helical" evidence="6">
    <location>
        <begin position="282"/>
        <end position="301"/>
    </location>
</feature>
<dbReference type="PROSITE" id="PS51257">
    <property type="entry name" value="PROKAR_LIPOPROTEIN"/>
    <property type="match status" value="1"/>
</dbReference>
<protein>
    <submittedName>
        <fullName evidence="9">Duplicated orphan permease</fullName>
    </submittedName>
</protein>
<evidence type="ECO:0000313" key="10">
    <source>
        <dbReference type="Proteomes" id="UP000190961"/>
    </source>
</evidence>
<evidence type="ECO:0000313" key="9">
    <source>
        <dbReference type="EMBL" id="SKC87078.1"/>
    </source>
</evidence>
<dbReference type="GO" id="GO:0022857">
    <property type="term" value="F:transmembrane transporter activity"/>
    <property type="evidence" value="ECO:0007669"/>
    <property type="project" value="TreeGrafter"/>
</dbReference>
<evidence type="ECO:0000256" key="1">
    <source>
        <dbReference type="ARBA" id="ARBA00004651"/>
    </source>
</evidence>
<feature type="domain" description="ABC3 transporter permease C-terminal" evidence="7">
    <location>
        <begin position="668"/>
        <end position="780"/>
    </location>
</feature>
<dbReference type="Pfam" id="PF12704">
    <property type="entry name" value="MacB_PCD"/>
    <property type="match status" value="2"/>
</dbReference>
<feature type="transmembrane region" description="Helical" evidence="6">
    <location>
        <begin position="371"/>
        <end position="395"/>
    </location>
</feature>
<keyword evidence="5 6" id="KW-0472">Membrane</keyword>
<evidence type="ECO:0000256" key="6">
    <source>
        <dbReference type="SAM" id="Phobius"/>
    </source>
</evidence>
<reference evidence="9 10" key="1">
    <citation type="submission" date="2017-02" db="EMBL/GenBank/DDBJ databases">
        <authorList>
            <person name="Peterson S.W."/>
        </authorList>
    </citation>
    <scope>NUCLEOTIDE SEQUENCE [LARGE SCALE GENOMIC DNA]</scope>
    <source>
        <strain evidence="9 10">DSM 25262</strain>
    </source>
</reference>
<dbReference type="Proteomes" id="UP000190961">
    <property type="component" value="Unassembled WGS sequence"/>
</dbReference>
<feature type="transmembrane region" description="Helical" evidence="6">
    <location>
        <begin position="20"/>
        <end position="41"/>
    </location>
</feature>
<feature type="transmembrane region" description="Helical" evidence="6">
    <location>
        <begin position="667"/>
        <end position="688"/>
    </location>
</feature>
<keyword evidence="3 6" id="KW-0812">Transmembrane</keyword>
<keyword evidence="10" id="KW-1185">Reference proteome</keyword>
<evidence type="ECO:0000259" key="8">
    <source>
        <dbReference type="Pfam" id="PF12704"/>
    </source>
</evidence>
<dbReference type="OrthoDB" id="5933722at2"/>
<dbReference type="InterPro" id="IPR003838">
    <property type="entry name" value="ABC3_permease_C"/>
</dbReference>
<sequence>MLRHNLLLIYRNFKKFKSTFFINLIGLSTGLACTLLIYLWVKDELSVDKFLEKDSQLYQVQEHRVKSNGIWTSPTTSGPLAETLTSEMPEVEYSASVTRPDRITLSVDDTNLKTLGRSAGKNYFKIFSYRLIDGNRDNVLTDKNSIVISDALAIRLFNTTENLIGKPIELDNESKLFVTGIFKKMPLNASDQFDFVLSFEKFKEGRSFLETWNSTSVLTYILLKEGTDVKAFDQKIKDLVKVKTDNNVTHRTLFTKQYSKNYLYGKYENGVLTGGRITYVKLFSIIAIFILVIACINFMNLSTAKASRRIKEVGIKKAVGAARKTLIYQYLGESLLLSFLSLLLAILIVDIALPHFNIITGKYLALNFNPALILSCIGVSIFTGIAAGSYPALYLSGFNPATVLKGKINTAIGELWARKGLVVFQFALSVIFIVSVLVVYKQIEYVQSQNLGYNKDNVLYFPREGKMWQEEPLESFIAGIRAIPGVMSSSSISHTMTGHNSGTYGVVWEGKAEDDATEFENFTVNYDMMETLGIEMKEGRTFSKEFGADSSKIIFNEAAIEFMGLKDPIGKTVKLWGEEMQIIGVAKDFHFESLHEKVKPVFFRLEPGDTYLVMSKLAAGAEAETIGRIKDYYQKVNPGFIFEYKFLDNEYQAQYVAEQRVALLSRYFAGLAILISCLGLFGLAAFTAERRLKEIGIRKVLGSSEFGIVYLLSGDFTKMVILAICIACPVSYILLKFWLSDFAYKIDLTAWYFVGAGIMALLTAWITVGVQAIKAARVNPVKCLKDE</sequence>
<feature type="domain" description="ABC3 transporter permease C-terminal" evidence="7">
    <location>
        <begin position="285"/>
        <end position="400"/>
    </location>
</feature>
<evidence type="ECO:0000256" key="3">
    <source>
        <dbReference type="ARBA" id="ARBA00022692"/>
    </source>
</evidence>
<dbReference type="PANTHER" id="PTHR30572">
    <property type="entry name" value="MEMBRANE COMPONENT OF TRANSPORTER-RELATED"/>
    <property type="match status" value="1"/>
</dbReference>
<feature type="transmembrane region" description="Helical" evidence="6">
    <location>
        <begin position="335"/>
        <end position="359"/>
    </location>
</feature>
<dbReference type="InterPro" id="IPR050250">
    <property type="entry name" value="Macrolide_Exporter_MacB"/>
</dbReference>
<accession>A0A1T5MGP5</accession>
<organism evidence="9 10">
    <name type="scientific">Ohtaekwangia koreensis</name>
    <dbReference type="NCBI Taxonomy" id="688867"/>
    <lineage>
        <taxon>Bacteria</taxon>
        <taxon>Pseudomonadati</taxon>
        <taxon>Bacteroidota</taxon>
        <taxon>Cytophagia</taxon>
        <taxon>Cytophagales</taxon>
        <taxon>Fulvivirgaceae</taxon>
        <taxon>Ohtaekwangia</taxon>
    </lineage>
</organism>
<name>A0A1T5MGP5_9BACT</name>
<proteinExistence type="predicted"/>
<comment type="subcellular location">
    <subcellularLocation>
        <location evidence="1">Cell membrane</location>
        <topology evidence="1">Multi-pass membrane protein</topology>
    </subcellularLocation>
</comment>
<evidence type="ECO:0000256" key="4">
    <source>
        <dbReference type="ARBA" id="ARBA00022989"/>
    </source>
</evidence>
<dbReference type="AlphaFoldDB" id="A0A1T5MGP5"/>
<feature type="transmembrane region" description="Helical" evidence="6">
    <location>
        <begin position="751"/>
        <end position="773"/>
    </location>
</feature>
<dbReference type="GO" id="GO:0005886">
    <property type="term" value="C:plasma membrane"/>
    <property type="evidence" value="ECO:0007669"/>
    <property type="project" value="UniProtKB-SubCell"/>
</dbReference>
<dbReference type="STRING" id="688867.SAMN05660236_5328"/>
<dbReference type="EMBL" id="FUZU01000004">
    <property type="protein sequence ID" value="SKC87078.1"/>
    <property type="molecule type" value="Genomic_DNA"/>
</dbReference>
<evidence type="ECO:0000256" key="2">
    <source>
        <dbReference type="ARBA" id="ARBA00022475"/>
    </source>
</evidence>
<keyword evidence="2" id="KW-1003">Cell membrane</keyword>
<keyword evidence="4 6" id="KW-1133">Transmembrane helix</keyword>
<evidence type="ECO:0000256" key="5">
    <source>
        <dbReference type="ARBA" id="ARBA00023136"/>
    </source>
</evidence>
<dbReference type="RefSeq" id="WP_079689808.1">
    <property type="nucleotide sequence ID" value="NZ_FUZU01000004.1"/>
</dbReference>
<dbReference type="Pfam" id="PF02687">
    <property type="entry name" value="FtsX"/>
    <property type="match status" value="2"/>
</dbReference>
<feature type="domain" description="MacB-like periplasmic core" evidence="8">
    <location>
        <begin position="21"/>
        <end position="238"/>
    </location>
</feature>
<dbReference type="InterPro" id="IPR025857">
    <property type="entry name" value="MacB_PCD"/>
</dbReference>
<feature type="transmembrane region" description="Helical" evidence="6">
    <location>
        <begin position="416"/>
        <end position="440"/>
    </location>
</feature>
<dbReference type="PANTHER" id="PTHR30572:SF18">
    <property type="entry name" value="ABC-TYPE MACROLIDE FAMILY EXPORT SYSTEM PERMEASE COMPONENT 2"/>
    <property type="match status" value="1"/>
</dbReference>
<evidence type="ECO:0000259" key="7">
    <source>
        <dbReference type="Pfam" id="PF02687"/>
    </source>
</evidence>